<dbReference type="Gene3D" id="1.10.287.460">
    <property type="entry name" value="Peptidyl-prolyl cis-trans isomerase, FKBP-type, N-terminal domain"/>
    <property type="match status" value="1"/>
</dbReference>
<dbReference type="PANTHER" id="PTHR43811">
    <property type="entry name" value="FKBP-TYPE PEPTIDYL-PROLYL CIS-TRANS ISOMERASE FKPA"/>
    <property type="match status" value="1"/>
</dbReference>
<comment type="caution">
    <text evidence="9">The sequence shown here is derived from an EMBL/GenBank/DDBJ whole genome shotgun (WGS) entry which is preliminary data.</text>
</comment>
<dbReference type="PROSITE" id="PS51257">
    <property type="entry name" value="PROKAR_LIPOPROTEIN"/>
    <property type="match status" value="1"/>
</dbReference>
<keyword evidence="3 5" id="KW-0697">Rotamase</keyword>
<dbReference type="Pfam" id="PF01346">
    <property type="entry name" value="FKBP_N"/>
    <property type="match status" value="1"/>
</dbReference>
<evidence type="ECO:0000256" key="6">
    <source>
        <dbReference type="RuleBase" id="RU003915"/>
    </source>
</evidence>
<keyword evidence="4 5" id="KW-0413">Isomerase</keyword>
<protein>
    <recommendedName>
        <fullName evidence="6">Peptidyl-prolyl cis-trans isomerase</fullName>
        <ecNumber evidence="6">5.2.1.8</ecNumber>
    </recommendedName>
</protein>
<dbReference type="InterPro" id="IPR001179">
    <property type="entry name" value="PPIase_FKBP_dom"/>
</dbReference>
<comment type="catalytic activity">
    <reaction evidence="1 5 6">
        <text>[protein]-peptidylproline (omega=180) = [protein]-peptidylproline (omega=0)</text>
        <dbReference type="Rhea" id="RHEA:16237"/>
        <dbReference type="Rhea" id="RHEA-COMP:10747"/>
        <dbReference type="Rhea" id="RHEA-COMP:10748"/>
        <dbReference type="ChEBI" id="CHEBI:83833"/>
        <dbReference type="ChEBI" id="CHEBI:83834"/>
        <dbReference type="EC" id="5.2.1.8"/>
    </reaction>
</comment>
<evidence type="ECO:0000313" key="10">
    <source>
        <dbReference type="Proteomes" id="UP000186549"/>
    </source>
</evidence>
<dbReference type="GO" id="GO:0003755">
    <property type="term" value="F:peptidyl-prolyl cis-trans isomerase activity"/>
    <property type="evidence" value="ECO:0007669"/>
    <property type="project" value="UniProtKB-UniRule"/>
</dbReference>
<evidence type="ECO:0000256" key="2">
    <source>
        <dbReference type="ARBA" id="ARBA00006577"/>
    </source>
</evidence>
<name>A0A1Q6I035_BACUN</name>
<feature type="chain" id="PRO_5013339024" description="Peptidyl-prolyl cis-trans isomerase" evidence="7">
    <location>
        <begin position="17"/>
        <end position="313"/>
    </location>
</feature>
<accession>A0A1Q6I035</accession>
<comment type="similarity">
    <text evidence="2 6">Belongs to the FKBP-type PPIase family.</text>
</comment>
<dbReference type="SUPFAM" id="SSF54534">
    <property type="entry name" value="FKBP-like"/>
    <property type="match status" value="1"/>
</dbReference>
<evidence type="ECO:0000259" key="8">
    <source>
        <dbReference type="PROSITE" id="PS50059"/>
    </source>
</evidence>
<feature type="domain" description="PPIase FKBP-type" evidence="8">
    <location>
        <begin position="216"/>
        <end position="300"/>
    </location>
</feature>
<dbReference type="EC" id="5.2.1.8" evidence="6"/>
<feature type="signal peptide" evidence="7">
    <location>
        <begin position="1"/>
        <end position="16"/>
    </location>
</feature>
<dbReference type="EMBL" id="MNQU01000235">
    <property type="protein sequence ID" value="OKZ32241.1"/>
    <property type="molecule type" value="Genomic_DNA"/>
</dbReference>
<evidence type="ECO:0000256" key="3">
    <source>
        <dbReference type="ARBA" id="ARBA00023110"/>
    </source>
</evidence>
<dbReference type="InterPro" id="IPR036944">
    <property type="entry name" value="PPIase_FKBP_N_sf"/>
</dbReference>
<evidence type="ECO:0000256" key="1">
    <source>
        <dbReference type="ARBA" id="ARBA00000971"/>
    </source>
</evidence>
<proteinExistence type="inferred from homology"/>
<gene>
    <name evidence="9" type="ORF">BHV79_11190</name>
</gene>
<keyword evidence="7" id="KW-0732">Signal</keyword>
<evidence type="ECO:0000256" key="4">
    <source>
        <dbReference type="ARBA" id="ARBA00023235"/>
    </source>
</evidence>
<dbReference type="InterPro" id="IPR046357">
    <property type="entry name" value="PPIase_dom_sf"/>
</dbReference>
<dbReference type="Gene3D" id="3.10.50.40">
    <property type="match status" value="1"/>
</dbReference>
<dbReference type="PANTHER" id="PTHR43811:SF19">
    <property type="entry name" value="39 KDA FK506-BINDING NUCLEAR PROTEIN"/>
    <property type="match status" value="1"/>
</dbReference>
<evidence type="ECO:0000256" key="5">
    <source>
        <dbReference type="PROSITE-ProRule" id="PRU00277"/>
    </source>
</evidence>
<dbReference type="Pfam" id="PF00254">
    <property type="entry name" value="FKBP_C"/>
    <property type="match status" value="1"/>
</dbReference>
<dbReference type="Proteomes" id="UP000186549">
    <property type="component" value="Unassembled WGS sequence"/>
</dbReference>
<dbReference type="GO" id="GO:0006457">
    <property type="term" value="P:protein folding"/>
    <property type="evidence" value="ECO:0007669"/>
    <property type="project" value="InterPro"/>
</dbReference>
<evidence type="ECO:0000256" key="7">
    <source>
        <dbReference type="SAM" id="SignalP"/>
    </source>
</evidence>
<dbReference type="AlphaFoldDB" id="A0A1Q6I035"/>
<dbReference type="InterPro" id="IPR000774">
    <property type="entry name" value="PPIase_FKBP_N"/>
</dbReference>
<sequence>MKKVLTAVFATALVLAASCDSKENGNKTAANYSAEEVALGDSLSTSFGQMQAAQAQSTFNRYKAMMTPDQLKNFNKDEYLKGLELVLTTDTANIAFLNGVQQGLQMYGIFMDKNLGVPVDAKKLVAAFAEVYKTDSLTQEQIAKYNSQFEAVLGNVQAKAEAKAEAEARETPEAKENIAAGEKYIGERMAEGFQKTQSGVAYKILNPGEGDKVKKEDIVKMTYVGKHLNGEEFDRTMGDTPTRSAVANLVPGFQDGLSLLGKGGSAIIVIPGDLAYGAKGRGPIGKMETLVFEVTVNDIESTATPAVTVPAGK</sequence>
<organism evidence="9 10">
    <name type="scientific">Bacteroides uniformis</name>
    <dbReference type="NCBI Taxonomy" id="820"/>
    <lineage>
        <taxon>Bacteria</taxon>
        <taxon>Pseudomonadati</taxon>
        <taxon>Bacteroidota</taxon>
        <taxon>Bacteroidia</taxon>
        <taxon>Bacteroidales</taxon>
        <taxon>Bacteroidaceae</taxon>
        <taxon>Bacteroides</taxon>
    </lineage>
</organism>
<dbReference type="PROSITE" id="PS50059">
    <property type="entry name" value="FKBP_PPIASE"/>
    <property type="match status" value="1"/>
</dbReference>
<evidence type="ECO:0000313" key="9">
    <source>
        <dbReference type="EMBL" id="OKZ32241.1"/>
    </source>
</evidence>
<reference evidence="9 10" key="1">
    <citation type="journal article" date="2016" name="Nat. Biotechnol.">
        <title>Measurement of bacterial replication rates in microbial communities.</title>
        <authorList>
            <person name="Brown C.T."/>
            <person name="Olm M.R."/>
            <person name="Thomas B.C."/>
            <person name="Banfield J.F."/>
        </authorList>
    </citation>
    <scope>NUCLEOTIDE SEQUENCE [LARGE SCALE GENOMIC DNA]</scope>
    <source>
        <strain evidence="9">45_41</strain>
    </source>
</reference>